<protein>
    <submittedName>
        <fullName evidence="2">Uncharacterized protein</fullName>
    </submittedName>
</protein>
<dbReference type="EMBL" id="AOIK01000025">
    <property type="protein sequence ID" value="ELY87100.1"/>
    <property type="molecule type" value="Genomic_DNA"/>
</dbReference>
<comment type="caution">
    <text evidence="2">The sequence shown here is derived from an EMBL/GenBank/DDBJ whole genome shotgun (WGS) entry which is preliminary data.</text>
</comment>
<evidence type="ECO:0000313" key="3">
    <source>
        <dbReference type="Proteomes" id="UP000011511"/>
    </source>
</evidence>
<reference evidence="2 3" key="1">
    <citation type="journal article" date="2014" name="PLoS Genet.">
        <title>Phylogenetically driven sequencing of extremely halophilic archaea reveals strategies for static and dynamic osmo-response.</title>
        <authorList>
            <person name="Becker E.A."/>
            <person name="Seitzer P.M."/>
            <person name="Tritt A."/>
            <person name="Larsen D."/>
            <person name="Krusor M."/>
            <person name="Yao A.I."/>
            <person name="Wu D."/>
            <person name="Madern D."/>
            <person name="Eisen J.A."/>
            <person name="Darling A.E."/>
            <person name="Facciotti M.T."/>
        </authorList>
    </citation>
    <scope>NUCLEOTIDE SEQUENCE [LARGE SCALE GENOMIC DNA]</scope>
    <source>
        <strain evidence="2 3">JCM 12890</strain>
    </source>
</reference>
<gene>
    <name evidence="2" type="ORF">C485_09297</name>
</gene>
<organism evidence="2 3">
    <name type="scientific">Natrinema altunense (strain JCM 12890 / CGMCC 1.3731 / AJ2)</name>
    <dbReference type="NCBI Taxonomy" id="1227494"/>
    <lineage>
        <taxon>Archaea</taxon>
        <taxon>Methanobacteriati</taxon>
        <taxon>Methanobacteriota</taxon>
        <taxon>Stenosarchaea group</taxon>
        <taxon>Halobacteria</taxon>
        <taxon>Halobacteriales</taxon>
        <taxon>Natrialbaceae</taxon>
        <taxon>Natrinema</taxon>
    </lineage>
</organism>
<accession>L9ZKQ7</accession>
<proteinExistence type="predicted"/>
<sequence>MGIFDLVRFSFKYMSKIWIIIFIQSYFLIFFPRSLASYPKNFINQASNIIVIILTIFFKSVTDGTEEDTDCRYTLLAID</sequence>
<feature type="transmembrane region" description="Helical" evidence="1">
    <location>
        <begin position="17"/>
        <end position="36"/>
    </location>
</feature>
<dbReference type="AlphaFoldDB" id="L9ZKQ7"/>
<evidence type="ECO:0000313" key="2">
    <source>
        <dbReference type="EMBL" id="ELY87100.1"/>
    </source>
</evidence>
<keyword evidence="1" id="KW-0812">Transmembrane</keyword>
<keyword evidence="3" id="KW-1185">Reference proteome</keyword>
<feature type="transmembrane region" description="Helical" evidence="1">
    <location>
        <begin position="42"/>
        <end position="58"/>
    </location>
</feature>
<dbReference type="Proteomes" id="UP000011511">
    <property type="component" value="Unassembled WGS sequence"/>
</dbReference>
<keyword evidence="1" id="KW-0472">Membrane</keyword>
<keyword evidence="1" id="KW-1133">Transmembrane helix</keyword>
<name>L9ZKQ7_NATA2</name>
<evidence type="ECO:0000256" key="1">
    <source>
        <dbReference type="SAM" id="Phobius"/>
    </source>
</evidence>